<keyword evidence="1" id="KW-0732">Signal</keyword>
<reference evidence="2" key="1">
    <citation type="submission" date="2022-10" db="EMBL/GenBank/DDBJ databases">
        <authorList>
            <person name="Chen Y."/>
            <person name="Dougan E. K."/>
            <person name="Chan C."/>
            <person name="Rhodes N."/>
            <person name="Thang M."/>
        </authorList>
    </citation>
    <scope>NUCLEOTIDE SEQUENCE</scope>
</reference>
<dbReference type="OrthoDB" id="412809at2759"/>
<evidence type="ECO:0000313" key="4">
    <source>
        <dbReference type="Proteomes" id="UP001152797"/>
    </source>
</evidence>
<evidence type="ECO:0000313" key="3">
    <source>
        <dbReference type="EMBL" id="CAL4778698.1"/>
    </source>
</evidence>
<sequence>MFALRSAVALTCLVAAAGRRHSDSYLTPEVGQAEEKTAEALESITPHGGDGHLTPLSASFQVAPTMGDMPVKTRMTLLMSHVSTAASEVGIVCQLTAKDEVSATNFAQALTDYYAAQIKLIGRAPPVTWHELTAWRTHEEHGICVKIHELIRVTLEFSALGRQVLIKVKGFPKEATQHFVAAVEGFASNLGHVNASVDLDFDMREVMAHLSNDTVLYEELYKGFRYSVDASLSKALENLLASMVPDTTVPGAPFSGQAVARKLFSLFTGASADVKVAFDESVRQDLIRSMPFVNMSYGTLVSLYRPLVSMYPTILRGTDIASKTLNIISTMERIETLDTWEITGLPGLQLMAVGNTSSGSFEFLSKLAKDAGLVEVLRNTSTMFPPEYHYPEPSYIASTPVPSYTSTTTLVPSYIAPAGITSNTSMDKFVNS</sequence>
<keyword evidence="4" id="KW-1185">Reference proteome</keyword>
<protein>
    <submittedName>
        <fullName evidence="3">TauD/TfdA-like domain-containing protein</fullName>
    </submittedName>
</protein>
<reference evidence="3 4" key="2">
    <citation type="submission" date="2024-05" db="EMBL/GenBank/DDBJ databases">
        <authorList>
            <person name="Chen Y."/>
            <person name="Shah S."/>
            <person name="Dougan E. K."/>
            <person name="Thang M."/>
            <person name="Chan C."/>
        </authorList>
    </citation>
    <scope>NUCLEOTIDE SEQUENCE [LARGE SCALE GENOMIC DNA]</scope>
</reference>
<feature type="chain" id="PRO_5043272298" evidence="1">
    <location>
        <begin position="19"/>
        <end position="432"/>
    </location>
</feature>
<organism evidence="2">
    <name type="scientific">Cladocopium goreaui</name>
    <dbReference type="NCBI Taxonomy" id="2562237"/>
    <lineage>
        <taxon>Eukaryota</taxon>
        <taxon>Sar</taxon>
        <taxon>Alveolata</taxon>
        <taxon>Dinophyceae</taxon>
        <taxon>Suessiales</taxon>
        <taxon>Symbiodiniaceae</taxon>
        <taxon>Cladocopium</taxon>
    </lineage>
</organism>
<feature type="signal peptide" evidence="1">
    <location>
        <begin position="1"/>
        <end position="18"/>
    </location>
</feature>
<evidence type="ECO:0000256" key="1">
    <source>
        <dbReference type="SAM" id="SignalP"/>
    </source>
</evidence>
<name>A0A9P1FX50_9DINO</name>
<accession>A0A9P1FX50</accession>
<dbReference type="EMBL" id="CAMXCT030001587">
    <property type="protein sequence ID" value="CAL4778698.1"/>
    <property type="molecule type" value="Genomic_DNA"/>
</dbReference>
<dbReference type="EMBL" id="CAMXCT020001587">
    <property type="protein sequence ID" value="CAL1144761.1"/>
    <property type="molecule type" value="Genomic_DNA"/>
</dbReference>
<gene>
    <name evidence="2" type="ORF">C1SCF055_LOCUS18302</name>
</gene>
<proteinExistence type="predicted"/>
<evidence type="ECO:0000313" key="2">
    <source>
        <dbReference type="EMBL" id="CAI3991386.1"/>
    </source>
</evidence>
<comment type="caution">
    <text evidence="2">The sequence shown here is derived from an EMBL/GenBank/DDBJ whole genome shotgun (WGS) entry which is preliminary data.</text>
</comment>
<dbReference type="Proteomes" id="UP001152797">
    <property type="component" value="Unassembled WGS sequence"/>
</dbReference>
<dbReference type="AlphaFoldDB" id="A0A9P1FX50"/>
<dbReference type="EMBL" id="CAMXCT010001587">
    <property type="protein sequence ID" value="CAI3991386.1"/>
    <property type="molecule type" value="Genomic_DNA"/>
</dbReference>